<evidence type="ECO:0000313" key="2">
    <source>
        <dbReference type="EMBL" id="GAA1604252.1"/>
    </source>
</evidence>
<accession>A0ABP4Q8Z1</accession>
<dbReference type="InterPro" id="IPR049874">
    <property type="entry name" value="ROK_cs"/>
</dbReference>
<proteinExistence type="inferred from homology"/>
<dbReference type="EMBL" id="BAAAPH010000034">
    <property type="protein sequence ID" value="GAA1604252.1"/>
    <property type="molecule type" value="Genomic_DNA"/>
</dbReference>
<reference evidence="3" key="1">
    <citation type="journal article" date="2019" name="Int. J. Syst. Evol. Microbiol.">
        <title>The Global Catalogue of Microorganisms (GCM) 10K type strain sequencing project: providing services to taxonomists for standard genome sequencing and annotation.</title>
        <authorList>
            <consortium name="The Broad Institute Genomics Platform"/>
            <consortium name="The Broad Institute Genome Sequencing Center for Infectious Disease"/>
            <person name="Wu L."/>
            <person name="Ma J."/>
        </authorList>
    </citation>
    <scope>NUCLEOTIDE SEQUENCE [LARGE SCALE GENOMIC DNA]</scope>
    <source>
        <strain evidence="3">JCM 15572</strain>
    </source>
</reference>
<dbReference type="PANTHER" id="PTHR18964:SF149">
    <property type="entry name" value="BIFUNCTIONAL UDP-N-ACETYLGLUCOSAMINE 2-EPIMERASE_N-ACETYLMANNOSAMINE KINASE"/>
    <property type="match status" value="1"/>
</dbReference>
<gene>
    <name evidence="2" type="ORF">GCM10009804_70740</name>
</gene>
<dbReference type="SUPFAM" id="SSF53067">
    <property type="entry name" value="Actin-like ATPase domain"/>
    <property type="match status" value="1"/>
</dbReference>
<protein>
    <submittedName>
        <fullName evidence="2">ROK family transcriptional regulator</fullName>
    </submittedName>
</protein>
<evidence type="ECO:0000313" key="3">
    <source>
        <dbReference type="Proteomes" id="UP001501705"/>
    </source>
</evidence>
<comment type="similarity">
    <text evidence="1">Belongs to the ROK (NagC/XylR) family.</text>
</comment>
<dbReference type="Gene3D" id="3.30.420.40">
    <property type="match status" value="2"/>
</dbReference>
<dbReference type="InterPro" id="IPR036390">
    <property type="entry name" value="WH_DNA-bd_sf"/>
</dbReference>
<dbReference type="PANTHER" id="PTHR18964">
    <property type="entry name" value="ROK (REPRESSOR, ORF, KINASE) FAMILY"/>
    <property type="match status" value="1"/>
</dbReference>
<dbReference type="InterPro" id="IPR000600">
    <property type="entry name" value="ROK"/>
</dbReference>
<dbReference type="InterPro" id="IPR043129">
    <property type="entry name" value="ATPase_NBD"/>
</dbReference>
<dbReference type="PROSITE" id="PS01125">
    <property type="entry name" value="ROK"/>
    <property type="match status" value="1"/>
</dbReference>
<dbReference type="Proteomes" id="UP001501705">
    <property type="component" value="Unassembled WGS sequence"/>
</dbReference>
<name>A0ABP4Q8Z1_9ACTN</name>
<dbReference type="Gene3D" id="1.10.10.10">
    <property type="entry name" value="Winged helix-like DNA-binding domain superfamily/Winged helix DNA-binding domain"/>
    <property type="match status" value="1"/>
</dbReference>
<dbReference type="RefSeq" id="WP_344240855.1">
    <property type="nucleotide sequence ID" value="NZ_BAAAPH010000034.1"/>
</dbReference>
<dbReference type="SUPFAM" id="SSF46785">
    <property type="entry name" value="Winged helix' DNA-binding domain"/>
    <property type="match status" value="1"/>
</dbReference>
<keyword evidence="3" id="KW-1185">Reference proteome</keyword>
<comment type="caution">
    <text evidence="2">The sequence shown here is derived from an EMBL/GenBank/DDBJ whole genome shotgun (WGS) entry which is preliminary data.</text>
</comment>
<dbReference type="Pfam" id="PF00480">
    <property type="entry name" value="ROK"/>
    <property type="match status" value="1"/>
</dbReference>
<organism evidence="2 3">
    <name type="scientific">Kribbella hippodromi</name>
    <dbReference type="NCBI Taxonomy" id="434347"/>
    <lineage>
        <taxon>Bacteria</taxon>
        <taxon>Bacillati</taxon>
        <taxon>Actinomycetota</taxon>
        <taxon>Actinomycetes</taxon>
        <taxon>Propionibacteriales</taxon>
        <taxon>Kribbellaceae</taxon>
        <taxon>Kribbella</taxon>
    </lineage>
</organism>
<dbReference type="InterPro" id="IPR036388">
    <property type="entry name" value="WH-like_DNA-bd_sf"/>
</dbReference>
<evidence type="ECO:0000256" key="1">
    <source>
        <dbReference type="ARBA" id="ARBA00006479"/>
    </source>
</evidence>
<sequence length="402" mass="41417">MPAGVVALLGTRGPTSRTAIARDLGLSPATVTQVTKDLIARGIVEELESVPSSGGRPARLLGLAGRTGVALGAKVTADHVAVVTVELDGSVRSSSSHDFDPGATNALDRLGEILTTEIAVLDGELLGVGVGVPGSVDTQASGIVDAPTLGWRAAQVGPILRQAVAQRVNRSKLTDTVGTPVLVDNDVNTLAAAERLYGIGREHSSYLVVTIGRGIGCGMVVDGTIYRGANGGAGEIGHLPVWDTGAELPRCTCGSTGCLEAYIGADALLRTAHDRGVLTRRGTLADLLHAATTGNEQAQAVYADAGERLGRALAGVIHTVDPEVVVLLGEGVDAWEFWQTGFEPSFRRSLLPARKGVPVAVEPWTEDQWARGAASLVLASPFDSAGNGGEQGRLVRARLGAS</sequence>